<evidence type="ECO:0000256" key="1">
    <source>
        <dbReference type="ARBA" id="ARBA00022801"/>
    </source>
</evidence>
<dbReference type="PROSITE" id="PS50263">
    <property type="entry name" value="CN_HYDROLASE"/>
    <property type="match status" value="1"/>
</dbReference>
<reference evidence="3" key="2">
    <citation type="submission" date="2023-01" db="EMBL/GenBank/DDBJ databases">
        <authorList>
            <person name="Sun Q."/>
            <person name="Evtushenko L."/>
        </authorList>
    </citation>
    <scope>NUCLEOTIDE SEQUENCE</scope>
    <source>
        <strain evidence="3">VKM B-2935</strain>
    </source>
</reference>
<dbReference type="SUPFAM" id="SSF56317">
    <property type="entry name" value="Carbon-nitrogen hydrolase"/>
    <property type="match status" value="1"/>
</dbReference>
<evidence type="ECO:0000259" key="2">
    <source>
        <dbReference type="PROSITE" id="PS50263"/>
    </source>
</evidence>
<feature type="domain" description="CN hydrolase" evidence="2">
    <location>
        <begin position="1"/>
        <end position="234"/>
    </location>
</feature>
<dbReference type="RefSeq" id="WP_271194730.1">
    <property type="nucleotide sequence ID" value="NZ_BSFN01000003.1"/>
</dbReference>
<dbReference type="InterPro" id="IPR050345">
    <property type="entry name" value="Aliph_Amidase/BUP"/>
</dbReference>
<dbReference type="GO" id="GO:0033388">
    <property type="term" value="P:putrescine biosynthetic process from arginine"/>
    <property type="evidence" value="ECO:0007669"/>
    <property type="project" value="TreeGrafter"/>
</dbReference>
<dbReference type="GO" id="GO:0050126">
    <property type="term" value="F:N-carbamoylputrescine amidase activity"/>
    <property type="evidence" value="ECO:0007669"/>
    <property type="project" value="TreeGrafter"/>
</dbReference>
<dbReference type="InterPro" id="IPR003010">
    <property type="entry name" value="C-N_Hydrolase"/>
</dbReference>
<sequence>MKLMAAQISSIPGDMAANIRKHVAVVELAGSQRADAVFFPELSLTGYEPHLAQALAIGAGDERLDVFQRLSDRLNLLIAVGVPTRGERGNEISMITFQPGVPRSTYSKQLLHADELPFFSPGVGTRVFACADQVLAPAICYESLQLQHAQQAADAGAHVYCASVAKSARGVGAAYGHYPRIAKQHALTVMMANCVGPADNFVSAGQSGFWDADGQLIIGADAAGEALVSYELGTGKGALLSLSGKV</sequence>
<protein>
    <submittedName>
        <fullName evidence="3">Hydrolase</fullName>
    </submittedName>
</protein>
<keyword evidence="4" id="KW-1185">Reference proteome</keyword>
<keyword evidence="1 3" id="KW-0378">Hydrolase</keyword>
<evidence type="ECO:0000313" key="3">
    <source>
        <dbReference type="EMBL" id="GLK88522.1"/>
    </source>
</evidence>
<accession>A0A9W6K461</accession>
<reference evidence="3" key="1">
    <citation type="journal article" date="2014" name="Int. J. Syst. Evol. Microbiol.">
        <title>Complete genome sequence of Corynebacterium casei LMG S-19264T (=DSM 44701T), isolated from a smear-ripened cheese.</title>
        <authorList>
            <consortium name="US DOE Joint Genome Institute (JGI-PGF)"/>
            <person name="Walter F."/>
            <person name="Albersmeier A."/>
            <person name="Kalinowski J."/>
            <person name="Ruckert C."/>
        </authorList>
    </citation>
    <scope>NUCLEOTIDE SEQUENCE</scope>
    <source>
        <strain evidence="3">VKM B-2935</strain>
    </source>
</reference>
<comment type="caution">
    <text evidence="3">The sequence shown here is derived from an EMBL/GenBank/DDBJ whole genome shotgun (WGS) entry which is preliminary data.</text>
</comment>
<dbReference type="InterPro" id="IPR036526">
    <property type="entry name" value="C-N_Hydrolase_sf"/>
</dbReference>
<dbReference type="PANTHER" id="PTHR43674:SF2">
    <property type="entry name" value="BETA-UREIDOPROPIONASE"/>
    <property type="match status" value="1"/>
</dbReference>
<dbReference type="EMBL" id="BSFN01000003">
    <property type="protein sequence ID" value="GLK88522.1"/>
    <property type="molecule type" value="Genomic_DNA"/>
</dbReference>
<dbReference type="CDD" id="cd07197">
    <property type="entry name" value="nitrilase"/>
    <property type="match status" value="1"/>
</dbReference>
<organism evidence="3 4">
    <name type="scientific">Pseudomonas turukhanskensis</name>
    <dbReference type="NCBI Taxonomy" id="1806536"/>
    <lineage>
        <taxon>Bacteria</taxon>
        <taxon>Pseudomonadati</taxon>
        <taxon>Pseudomonadota</taxon>
        <taxon>Gammaproteobacteria</taxon>
        <taxon>Pseudomonadales</taxon>
        <taxon>Pseudomonadaceae</taxon>
        <taxon>Pseudomonas</taxon>
    </lineage>
</organism>
<evidence type="ECO:0000313" key="4">
    <source>
        <dbReference type="Proteomes" id="UP001143328"/>
    </source>
</evidence>
<dbReference type="Pfam" id="PF00795">
    <property type="entry name" value="CN_hydrolase"/>
    <property type="match status" value="1"/>
</dbReference>
<proteinExistence type="predicted"/>
<dbReference type="AlphaFoldDB" id="A0A9W6K461"/>
<name>A0A9W6K461_9PSED</name>
<dbReference type="Gene3D" id="3.60.110.10">
    <property type="entry name" value="Carbon-nitrogen hydrolase"/>
    <property type="match status" value="1"/>
</dbReference>
<gene>
    <name evidence="3" type="ORF">GCM10017655_15840</name>
</gene>
<dbReference type="Proteomes" id="UP001143328">
    <property type="component" value="Unassembled WGS sequence"/>
</dbReference>
<dbReference type="PANTHER" id="PTHR43674">
    <property type="entry name" value="NITRILASE C965.09-RELATED"/>
    <property type="match status" value="1"/>
</dbReference>